<keyword evidence="4 8" id="KW-0479">Metal-binding</keyword>
<comment type="catalytic activity">
    <reaction evidence="8">
        <text>L-seryl-[protein] + ATP = 3-O-(5'-adenylyl)-L-seryl-[protein] + diphosphate</text>
        <dbReference type="Rhea" id="RHEA:58120"/>
        <dbReference type="Rhea" id="RHEA-COMP:9863"/>
        <dbReference type="Rhea" id="RHEA-COMP:15073"/>
        <dbReference type="ChEBI" id="CHEBI:29999"/>
        <dbReference type="ChEBI" id="CHEBI:30616"/>
        <dbReference type="ChEBI" id="CHEBI:33019"/>
        <dbReference type="ChEBI" id="CHEBI:142516"/>
        <dbReference type="EC" id="2.7.7.108"/>
    </reaction>
</comment>
<feature type="binding site" evidence="8">
    <location>
        <position position="257"/>
    </location>
    <ligand>
        <name>Mg(2+)</name>
        <dbReference type="ChEBI" id="CHEBI:18420"/>
    </ligand>
</feature>
<keyword evidence="2 8" id="KW-0808">Transferase</keyword>
<feature type="active site" description="Proton acceptor" evidence="8">
    <location>
        <position position="256"/>
    </location>
</feature>
<dbReference type="AlphaFoldDB" id="A0A2S3VYW8"/>
<name>A0A2S3VYW8_9PROT</name>
<evidence type="ECO:0000313" key="10">
    <source>
        <dbReference type="Proteomes" id="UP000237344"/>
    </source>
</evidence>
<comment type="catalytic activity">
    <reaction evidence="8">
        <text>L-tyrosyl-[protein] + ATP = O-(5'-adenylyl)-L-tyrosyl-[protein] + diphosphate</text>
        <dbReference type="Rhea" id="RHEA:54288"/>
        <dbReference type="Rhea" id="RHEA-COMP:10136"/>
        <dbReference type="Rhea" id="RHEA-COMP:13846"/>
        <dbReference type="ChEBI" id="CHEBI:30616"/>
        <dbReference type="ChEBI" id="CHEBI:33019"/>
        <dbReference type="ChEBI" id="CHEBI:46858"/>
        <dbReference type="ChEBI" id="CHEBI:83624"/>
        <dbReference type="EC" id="2.7.7.108"/>
    </reaction>
</comment>
<accession>A0A2S3VYW8</accession>
<comment type="catalytic activity">
    <reaction evidence="8">
        <text>L-threonyl-[protein] + ATP = 3-O-(5'-adenylyl)-L-threonyl-[protein] + diphosphate</text>
        <dbReference type="Rhea" id="RHEA:54292"/>
        <dbReference type="Rhea" id="RHEA-COMP:11060"/>
        <dbReference type="Rhea" id="RHEA-COMP:13847"/>
        <dbReference type="ChEBI" id="CHEBI:30013"/>
        <dbReference type="ChEBI" id="CHEBI:30616"/>
        <dbReference type="ChEBI" id="CHEBI:33019"/>
        <dbReference type="ChEBI" id="CHEBI:138113"/>
        <dbReference type="EC" id="2.7.7.108"/>
    </reaction>
</comment>
<feature type="binding site" evidence="8">
    <location>
        <position position="266"/>
    </location>
    <ligand>
        <name>Mg(2+)</name>
        <dbReference type="ChEBI" id="CHEBI:18420"/>
    </ligand>
</feature>
<dbReference type="EC" id="2.7.7.-" evidence="8"/>
<dbReference type="PANTHER" id="PTHR32057:SF14">
    <property type="entry name" value="PROTEIN ADENYLYLTRANSFERASE SELO, MITOCHONDRIAL"/>
    <property type="match status" value="1"/>
</dbReference>
<evidence type="ECO:0000256" key="3">
    <source>
        <dbReference type="ARBA" id="ARBA00022695"/>
    </source>
</evidence>
<evidence type="ECO:0000256" key="7">
    <source>
        <dbReference type="ARBA" id="ARBA00022842"/>
    </source>
</evidence>
<feature type="binding site" evidence="8">
    <location>
        <position position="266"/>
    </location>
    <ligand>
        <name>ATP</name>
        <dbReference type="ChEBI" id="CHEBI:30616"/>
    </ligand>
</feature>
<feature type="binding site" evidence="8">
    <location>
        <position position="90"/>
    </location>
    <ligand>
        <name>ATP</name>
        <dbReference type="ChEBI" id="CHEBI:30616"/>
    </ligand>
</feature>
<protein>
    <recommendedName>
        <fullName evidence="8">Protein nucleotidyltransferase YdiU</fullName>
        <ecNumber evidence="8">2.7.7.-</ecNumber>
    </recommendedName>
    <alternativeName>
        <fullName evidence="8">Protein adenylyltransferase YdiU</fullName>
        <ecNumber evidence="8">2.7.7.108</ecNumber>
    </alternativeName>
    <alternativeName>
        <fullName evidence="8">Protein uridylyltransferase YdiU</fullName>
        <ecNumber evidence="8">2.7.7.-</ecNumber>
    </alternativeName>
</protein>
<dbReference type="GO" id="GO:0005524">
    <property type="term" value="F:ATP binding"/>
    <property type="evidence" value="ECO:0007669"/>
    <property type="project" value="UniProtKB-UniRule"/>
</dbReference>
<evidence type="ECO:0000256" key="6">
    <source>
        <dbReference type="ARBA" id="ARBA00022840"/>
    </source>
</evidence>
<sequence length="487" mass="54509">MPFSPAYRPDTRHMTLGDAFYDPVRPASFPAHILRFRNQEAAARIGLETLTEAEWIAHLGRFEALPGSLPQPLALRYHGHQFQSYNPDLGDGRGFLFAQLYDACDGRLLDIGTKGSGTTPWSRGGDGRLTLKGGVREILASETLDAIGVTTSRSLSVIETGEALHRGDEPSPTRSCVLARLGHSHIRIGTFQRLAAMQDTPSLRRLLDYVMETYYPALAGAEDPAATLLDALCTRLALLTAQWMSAGFVHGVLNTDNINIAGESFDYGPWRFAPHYDPTFTAAYFDHSGLYAFGRQPTAMMWNLARMAECLLPFSEMEKIRSIFERFPQRYERFLDICALQRLGVEEISRNSSTELRESVWSFLEESAIGFEFLFFDWYGGAISRDRAMSGPRKYFYESPAFQTLRKQIESHPPRAGVDVSLPYFTRDDPCAMWIETVEDIWRPIARDDDWSAFRAAMAHVAEMKAALGAAGHVRCKTDGTLCDAGN</sequence>
<keyword evidence="6 8" id="KW-0067">ATP-binding</keyword>
<comment type="similarity">
    <text evidence="1 8">Belongs to the SELO family.</text>
</comment>
<keyword evidence="3 8" id="KW-0548">Nucleotidyltransferase</keyword>
<dbReference type="EMBL" id="POTC01000046">
    <property type="protein sequence ID" value="POF61788.1"/>
    <property type="molecule type" value="Genomic_DNA"/>
</dbReference>
<dbReference type="PANTHER" id="PTHR32057">
    <property type="entry name" value="PROTEIN ADENYLYLTRANSFERASE SELO, MITOCHONDRIAL"/>
    <property type="match status" value="1"/>
</dbReference>
<evidence type="ECO:0000256" key="5">
    <source>
        <dbReference type="ARBA" id="ARBA00022741"/>
    </source>
</evidence>
<evidence type="ECO:0000256" key="2">
    <source>
        <dbReference type="ARBA" id="ARBA00022679"/>
    </source>
</evidence>
<dbReference type="GO" id="GO:0070733">
    <property type="term" value="F:AMPylase activity"/>
    <property type="evidence" value="ECO:0007669"/>
    <property type="project" value="UniProtKB-EC"/>
</dbReference>
<dbReference type="NCBIfam" id="NF000658">
    <property type="entry name" value="PRK00029.1"/>
    <property type="match status" value="1"/>
</dbReference>
<dbReference type="OrthoDB" id="9776281at2"/>
<comment type="catalytic activity">
    <reaction evidence="8">
        <text>L-seryl-[protein] + UTP = O-(5'-uridylyl)-L-seryl-[protein] + diphosphate</text>
        <dbReference type="Rhea" id="RHEA:64604"/>
        <dbReference type="Rhea" id="RHEA-COMP:9863"/>
        <dbReference type="Rhea" id="RHEA-COMP:16635"/>
        <dbReference type="ChEBI" id="CHEBI:29999"/>
        <dbReference type="ChEBI" id="CHEBI:33019"/>
        <dbReference type="ChEBI" id="CHEBI:46398"/>
        <dbReference type="ChEBI" id="CHEBI:156051"/>
    </reaction>
</comment>
<comment type="function">
    <text evidence="8">Nucleotidyltransferase involved in the post-translational modification of proteins. It can catalyze the addition of adenosine monophosphate (AMP) or uridine monophosphate (UMP) to a protein, resulting in modifications known as AMPylation and UMPylation.</text>
</comment>
<dbReference type="EC" id="2.7.7.108" evidence="8"/>
<comment type="catalytic activity">
    <reaction evidence="8">
        <text>L-tyrosyl-[protein] + UTP = O-(5'-uridylyl)-L-tyrosyl-[protein] + diphosphate</text>
        <dbReference type="Rhea" id="RHEA:83887"/>
        <dbReference type="Rhea" id="RHEA-COMP:10136"/>
        <dbReference type="Rhea" id="RHEA-COMP:20238"/>
        <dbReference type="ChEBI" id="CHEBI:33019"/>
        <dbReference type="ChEBI" id="CHEBI:46398"/>
        <dbReference type="ChEBI" id="CHEBI:46858"/>
        <dbReference type="ChEBI" id="CHEBI:90602"/>
    </reaction>
</comment>
<feature type="binding site" evidence="8">
    <location>
        <position position="93"/>
    </location>
    <ligand>
        <name>ATP</name>
        <dbReference type="ChEBI" id="CHEBI:30616"/>
    </ligand>
</feature>
<comment type="caution">
    <text evidence="9">The sequence shown here is derived from an EMBL/GenBank/DDBJ whole genome shotgun (WGS) entry which is preliminary data.</text>
</comment>
<feature type="binding site" evidence="8">
    <location>
        <position position="92"/>
    </location>
    <ligand>
        <name>ATP</name>
        <dbReference type="ChEBI" id="CHEBI:30616"/>
    </ligand>
</feature>
<dbReference type="Proteomes" id="UP000237344">
    <property type="component" value="Unassembled WGS sequence"/>
</dbReference>
<evidence type="ECO:0000256" key="8">
    <source>
        <dbReference type="HAMAP-Rule" id="MF_00692"/>
    </source>
</evidence>
<feature type="binding site" evidence="8">
    <location>
        <position position="114"/>
    </location>
    <ligand>
        <name>ATP</name>
        <dbReference type="ChEBI" id="CHEBI:30616"/>
    </ligand>
</feature>
<comment type="catalytic activity">
    <reaction evidence="8">
        <text>L-histidyl-[protein] + UTP = N(tele)-(5'-uridylyl)-L-histidyl-[protein] + diphosphate</text>
        <dbReference type="Rhea" id="RHEA:83891"/>
        <dbReference type="Rhea" id="RHEA-COMP:9745"/>
        <dbReference type="Rhea" id="RHEA-COMP:20239"/>
        <dbReference type="ChEBI" id="CHEBI:29979"/>
        <dbReference type="ChEBI" id="CHEBI:33019"/>
        <dbReference type="ChEBI" id="CHEBI:46398"/>
        <dbReference type="ChEBI" id="CHEBI:233474"/>
    </reaction>
</comment>
<reference evidence="9 10" key="1">
    <citation type="submission" date="2018-01" db="EMBL/GenBank/DDBJ databases">
        <title>Draft Genome Sequence of Komagataeibacter maltaceti LMG 1529, a Vinegar Producing Acetic Acid Bacterium Isolated from Malt Vinegar Brewery Acetifiers.</title>
        <authorList>
            <person name="Zhang Q."/>
            <person name="Hollensteiner J."/>
            <person name="Poehlein A."/>
            <person name="Daniel R."/>
        </authorList>
    </citation>
    <scope>NUCLEOTIDE SEQUENCE [LARGE SCALE GENOMIC DNA]</scope>
    <source>
        <strain evidence="9 10">LMG 1529</strain>
    </source>
</reference>
<dbReference type="RefSeq" id="WP_110096117.1">
    <property type="nucleotide sequence ID" value="NZ_NKUE01000034.1"/>
</dbReference>
<feature type="binding site" evidence="8">
    <location>
        <position position="180"/>
    </location>
    <ligand>
        <name>ATP</name>
        <dbReference type="ChEBI" id="CHEBI:30616"/>
    </ligand>
</feature>
<gene>
    <name evidence="8" type="primary">ydiU</name>
    <name evidence="8" type="synonym">selO</name>
    <name evidence="9" type="ORF">KMAL_25930</name>
</gene>
<dbReference type="HAMAP" id="MF_00692">
    <property type="entry name" value="SelO"/>
    <property type="match status" value="1"/>
</dbReference>
<proteinExistence type="inferred from homology"/>
<feature type="binding site" evidence="8">
    <location>
        <position position="126"/>
    </location>
    <ligand>
        <name>ATP</name>
        <dbReference type="ChEBI" id="CHEBI:30616"/>
    </ligand>
</feature>
<dbReference type="GO" id="GO:0000287">
    <property type="term" value="F:magnesium ion binding"/>
    <property type="evidence" value="ECO:0007669"/>
    <property type="project" value="UniProtKB-UniRule"/>
</dbReference>
<dbReference type="GO" id="GO:0030145">
    <property type="term" value="F:manganese ion binding"/>
    <property type="evidence" value="ECO:0007669"/>
    <property type="project" value="UniProtKB-UniRule"/>
</dbReference>
<keyword evidence="5 8" id="KW-0547">Nucleotide-binding</keyword>
<keyword evidence="7 8" id="KW-0460">Magnesium</keyword>
<feature type="binding site" evidence="8">
    <location>
        <position position="187"/>
    </location>
    <ligand>
        <name>ATP</name>
        <dbReference type="ChEBI" id="CHEBI:30616"/>
    </ligand>
</feature>
<keyword evidence="8" id="KW-0464">Manganese</keyword>
<evidence type="ECO:0000256" key="1">
    <source>
        <dbReference type="ARBA" id="ARBA00009747"/>
    </source>
</evidence>
<organism evidence="9 10">
    <name type="scientific">Novacetimonas maltaceti</name>
    <dbReference type="NCBI Taxonomy" id="1203393"/>
    <lineage>
        <taxon>Bacteria</taxon>
        <taxon>Pseudomonadati</taxon>
        <taxon>Pseudomonadota</taxon>
        <taxon>Alphaproteobacteria</taxon>
        <taxon>Acetobacterales</taxon>
        <taxon>Acetobacteraceae</taxon>
        <taxon>Novacetimonas</taxon>
    </lineage>
</organism>
<dbReference type="Pfam" id="PF02696">
    <property type="entry name" value="SelO"/>
    <property type="match status" value="1"/>
</dbReference>
<comment type="cofactor">
    <cofactor evidence="8">
        <name>Mg(2+)</name>
        <dbReference type="ChEBI" id="CHEBI:18420"/>
    </cofactor>
    <cofactor evidence="8">
        <name>Mn(2+)</name>
        <dbReference type="ChEBI" id="CHEBI:29035"/>
    </cofactor>
</comment>
<keyword evidence="10" id="KW-1185">Reference proteome</keyword>
<evidence type="ECO:0000256" key="4">
    <source>
        <dbReference type="ARBA" id="ARBA00022723"/>
    </source>
</evidence>
<evidence type="ECO:0000313" key="9">
    <source>
        <dbReference type="EMBL" id="POF61788.1"/>
    </source>
</evidence>
<feature type="binding site" evidence="8">
    <location>
        <position position="127"/>
    </location>
    <ligand>
        <name>ATP</name>
        <dbReference type="ChEBI" id="CHEBI:30616"/>
    </ligand>
</feature>
<dbReference type="InterPro" id="IPR003846">
    <property type="entry name" value="SelO"/>
</dbReference>